<dbReference type="Proteomes" id="UP001242480">
    <property type="component" value="Unassembled WGS sequence"/>
</dbReference>
<dbReference type="InterPro" id="IPR016181">
    <property type="entry name" value="Acyl_CoA_acyltransferase"/>
</dbReference>
<reference evidence="1 2" key="1">
    <citation type="submission" date="2023-07" db="EMBL/GenBank/DDBJ databases">
        <title>Genomic Encyclopedia of Type Strains, Phase IV (KMG-IV): sequencing the most valuable type-strain genomes for metagenomic binning, comparative biology and taxonomic classification.</title>
        <authorList>
            <person name="Goeker M."/>
        </authorList>
    </citation>
    <scope>NUCLEOTIDE SEQUENCE [LARGE SCALE GENOMIC DNA]</scope>
    <source>
        <strain evidence="1 2">DSM 19619</strain>
    </source>
</reference>
<name>A0ABU0JMZ5_9HYPH</name>
<keyword evidence="2" id="KW-1185">Reference proteome</keyword>
<organism evidence="1 2">
    <name type="scientific">Labrys wisconsinensis</name>
    <dbReference type="NCBI Taxonomy" id="425677"/>
    <lineage>
        <taxon>Bacteria</taxon>
        <taxon>Pseudomonadati</taxon>
        <taxon>Pseudomonadota</taxon>
        <taxon>Alphaproteobacteria</taxon>
        <taxon>Hyphomicrobiales</taxon>
        <taxon>Xanthobacteraceae</taxon>
        <taxon>Labrys</taxon>
    </lineage>
</organism>
<evidence type="ECO:0008006" key="3">
    <source>
        <dbReference type="Google" id="ProtNLM"/>
    </source>
</evidence>
<accession>A0ABU0JMZ5</accession>
<sequence>MIPVELRLSRQTDIYRFGPVKATAPLRFYGLTAWAGRRCVGMGGVAKTLDDGRHWGFVLRAPDYHDALGRGLHRKALRFLAGLKRNRVAALYATVSEDVPRAAEWMARLGFQPTDEIAPDGKQVHVKRLF</sequence>
<dbReference type="EMBL" id="JAUSVX010000029">
    <property type="protein sequence ID" value="MDQ0475020.1"/>
    <property type="molecule type" value="Genomic_DNA"/>
</dbReference>
<proteinExistence type="predicted"/>
<protein>
    <recommendedName>
        <fullName evidence="3">N-acetyltransferase domain-containing protein</fullName>
    </recommendedName>
</protein>
<gene>
    <name evidence="1" type="ORF">QO011_008062</name>
</gene>
<dbReference type="Gene3D" id="3.40.630.30">
    <property type="match status" value="1"/>
</dbReference>
<dbReference type="RefSeq" id="WP_307285622.1">
    <property type="nucleotide sequence ID" value="NZ_JAUSVX010000029.1"/>
</dbReference>
<evidence type="ECO:0000313" key="1">
    <source>
        <dbReference type="EMBL" id="MDQ0475020.1"/>
    </source>
</evidence>
<comment type="caution">
    <text evidence="1">The sequence shown here is derived from an EMBL/GenBank/DDBJ whole genome shotgun (WGS) entry which is preliminary data.</text>
</comment>
<evidence type="ECO:0000313" key="2">
    <source>
        <dbReference type="Proteomes" id="UP001242480"/>
    </source>
</evidence>
<dbReference type="SUPFAM" id="SSF55729">
    <property type="entry name" value="Acyl-CoA N-acyltransferases (Nat)"/>
    <property type="match status" value="1"/>
</dbReference>